<dbReference type="GO" id="GO:0005615">
    <property type="term" value="C:extracellular space"/>
    <property type="evidence" value="ECO:0007669"/>
    <property type="project" value="TreeGrafter"/>
</dbReference>
<evidence type="ECO:0000256" key="8">
    <source>
        <dbReference type="PIRNR" id="PIRNR001620"/>
    </source>
</evidence>
<dbReference type="PIRSF" id="PIRSF001620">
    <property type="entry name" value="TFPI"/>
    <property type="match status" value="1"/>
</dbReference>
<evidence type="ECO:0000256" key="7">
    <source>
        <dbReference type="ARBA" id="ARBA00023180"/>
    </source>
</evidence>
<reference evidence="10" key="1">
    <citation type="submission" date="2025-08" db="UniProtKB">
        <authorList>
            <consortium name="Ensembl"/>
        </authorList>
    </citation>
    <scope>IDENTIFICATION</scope>
</reference>
<evidence type="ECO:0000313" key="10">
    <source>
        <dbReference type="Ensembl" id="ENSOSIP00000011465.1"/>
    </source>
</evidence>
<dbReference type="PRINTS" id="PR00759">
    <property type="entry name" value="BASICPTASE"/>
</dbReference>
<feature type="chain" id="PRO_5034370727" description="Tissue factor pathway inhibitor" evidence="8">
    <location>
        <begin position="28"/>
        <end position="284"/>
    </location>
</feature>
<evidence type="ECO:0000256" key="1">
    <source>
        <dbReference type="ARBA" id="ARBA00022690"/>
    </source>
</evidence>
<keyword evidence="5 8" id="KW-0094">Blood coagulation</keyword>
<feature type="domain" description="BPTI/Kunitz inhibitor" evidence="9">
    <location>
        <begin position="37"/>
        <end position="87"/>
    </location>
</feature>
<sequence>MLILLFSAISFCFVSNWMLVYLFPAHGQQPIIFNELCAMKADPGPCKAIKDRYFFNVSTARCEEFEYGGCSGNSNNFVTLQECEETCVVSDEKNPCHLEEAPGPCRGLLSRYFFDSKTHQCRRFFYGGCFGNANNFWSMAECQAKCQNPGPTDVVEVVEPTNLHMRQEGKKETSSAAPQVSTRAPRRFSFVQPVVASGLTPADICLSPVDPGDCDGQERRYFYDPKAKRCYSFLYTGCGGNKNNFRIRKHCVHKCVLPRRGFNLSKTMIRIRKKNVDSIVNLDA</sequence>
<name>A0A8C7XD13_9TELE</name>
<feature type="signal peptide" evidence="8">
    <location>
        <begin position="1"/>
        <end position="27"/>
    </location>
</feature>
<accession>A0A8C7XD13</accession>
<dbReference type="SUPFAM" id="SSF57362">
    <property type="entry name" value="BPTI-like"/>
    <property type="match status" value="3"/>
</dbReference>
<dbReference type="InterPro" id="IPR008296">
    <property type="entry name" value="TFPI-like"/>
</dbReference>
<dbReference type="Proteomes" id="UP000694383">
    <property type="component" value="Unplaced"/>
</dbReference>
<dbReference type="CDD" id="cd00109">
    <property type="entry name" value="Kunitz-type"/>
    <property type="match status" value="1"/>
</dbReference>
<keyword evidence="2 8" id="KW-0356">Hemostasis</keyword>
<keyword evidence="7" id="KW-0325">Glycoprotein</keyword>
<dbReference type="GeneTree" id="ENSGT00940000165273"/>
<evidence type="ECO:0000256" key="3">
    <source>
        <dbReference type="ARBA" id="ARBA00022737"/>
    </source>
</evidence>
<dbReference type="SMART" id="SM00131">
    <property type="entry name" value="KU"/>
    <property type="match status" value="3"/>
</dbReference>
<evidence type="ECO:0000259" key="9">
    <source>
        <dbReference type="PROSITE" id="PS50279"/>
    </source>
</evidence>
<dbReference type="InterPro" id="IPR020901">
    <property type="entry name" value="Prtase_inh_Kunz-CS"/>
</dbReference>
<reference evidence="10" key="2">
    <citation type="submission" date="2025-09" db="UniProtKB">
        <authorList>
            <consortium name="Ensembl"/>
        </authorList>
    </citation>
    <scope>IDENTIFICATION</scope>
</reference>
<dbReference type="PROSITE" id="PS00280">
    <property type="entry name" value="BPTI_KUNITZ_1"/>
    <property type="match status" value="3"/>
</dbReference>
<evidence type="ECO:0000256" key="4">
    <source>
        <dbReference type="ARBA" id="ARBA00022900"/>
    </source>
</evidence>
<keyword evidence="11" id="KW-1185">Reference proteome</keyword>
<dbReference type="Gene3D" id="4.10.410.10">
    <property type="entry name" value="Pancreatic trypsin inhibitor Kunitz domain"/>
    <property type="match status" value="3"/>
</dbReference>
<feature type="domain" description="BPTI/Kunitz inhibitor" evidence="9">
    <location>
        <begin position="96"/>
        <end position="146"/>
    </location>
</feature>
<dbReference type="PANTHER" id="PTHR10083:SF377">
    <property type="entry name" value="TISSUE FACTOR PATHWAY INHIBITOR"/>
    <property type="match status" value="1"/>
</dbReference>
<keyword evidence="6" id="KW-1015">Disulfide bond</keyword>
<dbReference type="FunFam" id="4.10.410.10:FF:000060">
    <property type="entry name" value="Tissue factor pathway inhibitor"/>
    <property type="match status" value="1"/>
</dbReference>
<comment type="subcellular location">
    <subcellularLocation>
        <location evidence="8">Secreted</location>
    </subcellularLocation>
</comment>
<proteinExistence type="predicted"/>
<evidence type="ECO:0000256" key="2">
    <source>
        <dbReference type="ARBA" id="ARBA00022696"/>
    </source>
</evidence>
<feature type="domain" description="BPTI/Kunitz inhibitor" evidence="9">
    <location>
        <begin position="205"/>
        <end position="255"/>
    </location>
</feature>
<keyword evidence="3" id="KW-0677">Repeat</keyword>
<keyword evidence="4 8" id="KW-0722">Serine protease inhibitor</keyword>
<dbReference type="GO" id="GO:0007596">
    <property type="term" value="P:blood coagulation"/>
    <property type="evidence" value="ECO:0007669"/>
    <property type="project" value="UniProtKB-UniRule"/>
</dbReference>
<protein>
    <recommendedName>
        <fullName evidence="8">Tissue factor pathway inhibitor</fullName>
    </recommendedName>
</protein>
<keyword evidence="8" id="KW-0732">Signal</keyword>
<dbReference type="PANTHER" id="PTHR10083">
    <property type="entry name" value="KUNITZ-TYPE PROTEASE INHIBITOR-RELATED"/>
    <property type="match status" value="1"/>
</dbReference>
<organism evidence="10 11">
    <name type="scientific">Oryzias sinensis</name>
    <name type="common">Chinese medaka</name>
    <dbReference type="NCBI Taxonomy" id="183150"/>
    <lineage>
        <taxon>Eukaryota</taxon>
        <taxon>Metazoa</taxon>
        <taxon>Chordata</taxon>
        <taxon>Craniata</taxon>
        <taxon>Vertebrata</taxon>
        <taxon>Euteleostomi</taxon>
        <taxon>Actinopterygii</taxon>
        <taxon>Neopterygii</taxon>
        <taxon>Teleostei</taxon>
        <taxon>Neoteleostei</taxon>
        <taxon>Acanthomorphata</taxon>
        <taxon>Ovalentaria</taxon>
        <taxon>Atherinomorphae</taxon>
        <taxon>Beloniformes</taxon>
        <taxon>Adrianichthyidae</taxon>
        <taxon>Oryziinae</taxon>
        <taxon>Oryzias</taxon>
    </lineage>
</organism>
<evidence type="ECO:0000256" key="5">
    <source>
        <dbReference type="ARBA" id="ARBA00023084"/>
    </source>
</evidence>
<dbReference type="AlphaFoldDB" id="A0A8C7XD13"/>
<dbReference type="InterPro" id="IPR050098">
    <property type="entry name" value="TFPI/VKTCI-like"/>
</dbReference>
<dbReference type="InterPro" id="IPR002223">
    <property type="entry name" value="Kunitz_BPTI"/>
</dbReference>
<dbReference type="CDD" id="cd22613">
    <property type="entry name" value="Kunitz_TFPI1_1-like"/>
    <property type="match status" value="1"/>
</dbReference>
<evidence type="ECO:0000256" key="6">
    <source>
        <dbReference type="ARBA" id="ARBA00023157"/>
    </source>
</evidence>
<dbReference type="InterPro" id="IPR036880">
    <property type="entry name" value="Kunitz_BPTI_sf"/>
</dbReference>
<dbReference type="Pfam" id="PF00014">
    <property type="entry name" value="Kunitz_BPTI"/>
    <property type="match status" value="3"/>
</dbReference>
<dbReference type="PROSITE" id="PS50279">
    <property type="entry name" value="BPTI_KUNITZ_2"/>
    <property type="match status" value="3"/>
</dbReference>
<dbReference type="FunFam" id="4.10.410.10:FF:000004">
    <property type="entry name" value="Tissue factor pathway inhibitor"/>
    <property type="match status" value="2"/>
</dbReference>
<evidence type="ECO:0000313" key="11">
    <source>
        <dbReference type="Proteomes" id="UP000694383"/>
    </source>
</evidence>
<dbReference type="GO" id="GO:0004867">
    <property type="term" value="F:serine-type endopeptidase inhibitor activity"/>
    <property type="evidence" value="ECO:0007669"/>
    <property type="project" value="UniProtKB-UniRule"/>
</dbReference>
<dbReference type="Ensembl" id="ENSOSIT00000012164.1">
    <property type="protein sequence ID" value="ENSOSIP00000011465.1"/>
    <property type="gene ID" value="ENSOSIG00000006847.1"/>
</dbReference>
<keyword evidence="1 8" id="KW-0646">Protease inhibitor</keyword>